<evidence type="ECO:0000313" key="2">
    <source>
        <dbReference type="Proteomes" id="UP001162891"/>
    </source>
</evidence>
<gene>
    <name evidence="1" type="ORF">AMOR_07450</name>
</gene>
<dbReference type="Proteomes" id="UP001162891">
    <property type="component" value="Chromosome"/>
</dbReference>
<proteinExistence type="predicted"/>
<evidence type="ECO:0008006" key="3">
    <source>
        <dbReference type="Google" id="ProtNLM"/>
    </source>
</evidence>
<reference evidence="2" key="1">
    <citation type="journal article" date="2022" name="Int. J. Syst. Evol. Microbiol.">
        <title>Anaeromyxobacter oryzae sp. nov., Anaeromyxobacter diazotrophicus sp. nov. and Anaeromyxobacter paludicola sp. nov., isolated from paddy soils.</title>
        <authorList>
            <person name="Itoh H."/>
            <person name="Xu Z."/>
            <person name="Mise K."/>
            <person name="Masuda Y."/>
            <person name="Ushijima N."/>
            <person name="Hayakawa C."/>
            <person name="Shiratori Y."/>
            <person name="Senoo K."/>
        </authorList>
    </citation>
    <scope>NUCLEOTIDE SEQUENCE [LARGE SCALE GENOMIC DNA]</scope>
    <source>
        <strain evidence="2">Red232</strain>
    </source>
</reference>
<name>A0ABM7WQL2_9BACT</name>
<keyword evidence="2" id="KW-1185">Reference proteome</keyword>
<evidence type="ECO:0000313" key="1">
    <source>
        <dbReference type="EMBL" id="BDG01749.1"/>
    </source>
</evidence>
<organism evidence="1 2">
    <name type="scientific">Anaeromyxobacter oryzae</name>
    <dbReference type="NCBI Taxonomy" id="2918170"/>
    <lineage>
        <taxon>Bacteria</taxon>
        <taxon>Pseudomonadati</taxon>
        <taxon>Myxococcota</taxon>
        <taxon>Myxococcia</taxon>
        <taxon>Myxococcales</taxon>
        <taxon>Cystobacterineae</taxon>
        <taxon>Anaeromyxobacteraceae</taxon>
        <taxon>Anaeromyxobacter</taxon>
    </lineage>
</organism>
<dbReference type="InterPro" id="IPR025361">
    <property type="entry name" value="DUF4265"/>
</dbReference>
<dbReference type="EMBL" id="AP025591">
    <property type="protein sequence ID" value="BDG01749.1"/>
    <property type="molecule type" value="Genomic_DNA"/>
</dbReference>
<dbReference type="RefSeq" id="WP_248358535.1">
    <property type="nucleotide sequence ID" value="NZ_AP025591.1"/>
</dbReference>
<protein>
    <recommendedName>
        <fullName evidence="3">DUF4265 domain-containing protein</fullName>
    </recommendedName>
</protein>
<accession>A0ABM7WQL2</accession>
<dbReference type="Pfam" id="PF14085">
    <property type="entry name" value="DUF4265"/>
    <property type="match status" value="1"/>
</dbReference>
<sequence length="157" mass="16997">MTTELAVEGLVRIRVPLDRPADEAGPADDWLWAEPLGSGRYRVESSPFFAYGISRDDVVRAADATGQEAPLLEDVVEKGGHRTLRLALDPAVELSSTEIQGLLERLLGLGCTHEMLRPKIVALDIPPPVDVGAVAGQLQALARDGLLVWEWADPRPS</sequence>